<evidence type="ECO:0000313" key="1">
    <source>
        <dbReference type="EMBL" id="KAK3723860.1"/>
    </source>
</evidence>
<sequence length="161" mass="18526">MYCYRTGVEEFIMENPGGRVSDVQGSSHSWVTPSLGLMAGHRLPLEIFGKLGDFKCWNRVRKGIFVDCYDHPLWTRLAPNNPPIHHALDPILAGRNDFVKYGLCVEDKELKLAVWSRFNQRVYIIIGIKTPSLPVPRQRKETNPDESLIDWERTELAVSQY</sequence>
<name>A0AAE0XXD8_9GAST</name>
<keyword evidence="2" id="KW-1185">Reference proteome</keyword>
<protein>
    <submittedName>
        <fullName evidence="1">Uncharacterized protein</fullName>
    </submittedName>
</protein>
<dbReference type="AlphaFoldDB" id="A0AAE0XXD8"/>
<dbReference type="EMBL" id="JAWDGP010007354">
    <property type="protein sequence ID" value="KAK3723860.1"/>
    <property type="molecule type" value="Genomic_DNA"/>
</dbReference>
<organism evidence="1 2">
    <name type="scientific">Elysia crispata</name>
    <name type="common">lettuce slug</name>
    <dbReference type="NCBI Taxonomy" id="231223"/>
    <lineage>
        <taxon>Eukaryota</taxon>
        <taxon>Metazoa</taxon>
        <taxon>Spiralia</taxon>
        <taxon>Lophotrochozoa</taxon>
        <taxon>Mollusca</taxon>
        <taxon>Gastropoda</taxon>
        <taxon>Heterobranchia</taxon>
        <taxon>Euthyneura</taxon>
        <taxon>Panpulmonata</taxon>
        <taxon>Sacoglossa</taxon>
        <taxon>Placobranchoidea</taxon>
        <taxon>Plakobranchidae</taxon>
        <taxon>Elysia</taxon>
    </lineage>
</organism>
<proteinExistence type="predicted"/>
<evidence type="ECO:0000313" key="2">
    <source>
        <dbReference type="Proteomes" id="UP001283361"/>
    </source>
</evidence>
<comment type="caution">
    <text evidence="1">The sequence shown here is derived from an EMBL/GenBank/DDBJ whole genome shotgun (WGS) entry which is preliminary data.</text>
</comment>
<dbReference type="Proteomes" id="UP001283361">
    <property type="component" value="Unassembled WGS sequence"/>
</dbReference>
<accession>A0AAE0XXD8</accession>
<gene>
    <name evidence="1" type="ORF">RRG08_008664</name>
</gene>
<reference evidence="1" key="1">
    <citation type="journal article" date="2023" name="G3 (Bethesda)">
        <title>A reference genome for the long-term kleptoplast-retaining sea slug Elysia crispata morphotype clarki.</title>
        <authorList>
            <person name="Eastman K.E."/>
            <person name="Pendleton A.L."/>
            <person name="Shaikh M.A."/>
            <person name="Suttiyut T."/>
            <person name="Ogas R."/>
            <person name="Tomko P."/>
            <person name="Gavelis G."/>
            <person name="Widhalm J.R."/>
            <person name="Wisecaver J.H."/>
        </authorList>
    </citation>
    <scope>NUCLEOTIDE SEQUENCE</scope>
    <source>
        <strain evidence="1">ECLA1</strain>
    </source>
</reference>